<organism evidence="1 2">
    <name type="scientific">Colletotrichum spaethianum</name>
    <dbReference type="NCBI Taxonomy" id="700344"/>
    <lineage>
        <taxon>Eukaryota</taxon>
        <taxon>Fungi</taxon>
        <taxon>Dikarya</taxon>
        <taxon>Ascomycota</taxon>
        <taxon>Pezizomycotina</taxon>
        <taxon>Sordariomycetes</taxon>
        <taxon>Hypocreomycetidae</taxon>
        <taxon>Glomerellales</taxon>
        <taxon>Glomerellaceae</taxon>
        <taxon>Colletotrichum</taxon>
        <taxon>Colletotrichum spaethianum species complex</taxon>
    </lineage>
</organism>
<sequence>MPVPSSIFRTRILAELLSVSRDKKVIWRPSDNILIKSFLAFYRLSPSDIKRLKEPPSIKCIRCRFGAAGPR</sequence>
<gene>
    <name evidence="1" type="ORF">ColSpa_11245</name>
</gene>
<dbReference type="RefSeq" id="XP_049133414.1">
    <property type="nucleotide sequence ID" value="XM_049277457.1"/>
</dbReference>
<evidence type="ECO:0000313" key="1">
    <source>
        <dbReference type="EMBL" id="GKT51064.1"/>
    </source>
</evidence>
<name>A0AA37PF47_9PEZI</name>
<reference evidence="1 2" key="1">
    <citation type="submission" date="2022-03" db="EMBL/GenBank/DDBJ databases">
        <title>Genome data of Colletotrichum spp.</title>
        <authorList>
            <person name="Utami Y.D."/>
            <person name="Hiruma K."/>
        </authorList>
    </citation>
    <scope>NUCLEOTIDE SEQUENCE [LARGE SCALE GENOMIC DNA]</scope>
    <source>
        <strain evidence="1 2">MAFF 239500</strain>
    </source>
</reference>
<protein>
    <submittedName>
        <fullName evidence="1">Uncharacterized protein</fullName>
    </submittedName>
</protein>
<proteinExistence type="predicted"/>
<keyword evidence="2" id="KW-1185">Reference proteome</keyword>
<dbReference type="Proteomes" id="UP001055115">
    <property type="component" value="Unassembled WGS sequence"/>
</dbReference>
<evidence type="ECO:0000313" key="2">
    <source>
        <dbReference type="Proteomes" id="UP001055115"/>
    </source>
</evidence>
<comment type="caution">
    <text evidence="1">The sequence shown here is derived from an EMBL/GenBank/DDBJ whole genome shotgun (WGS) entry which is preliminary data.</text>
</comment>
<dbReference type="GeneID" id="73332047"/>
<dbReference type="AlphaFoldDB" id="A0AA37PF47"/>
<dbReference type="EMBL" id="BQXU01000044">
    <property type="protein sequence ID" value="GKT51064.1"/>
    <property type="molecule type" value="Genomic_DNA"/>
</dbReference>
<accession>A0AA37PF47</accession>